<sequence>MLNRNFGLTSINSDFDFPIAITPPKDDQLYSVPAQKLFPDMQLPNEPFFIQLNFQPNISFNDYYFLAIRDPDTVLRFGVALLKRDTYRLSLRYRTLEDTEEKVLEIPIPKSTTNWRIGILIRENSINIYTSCAATQPIAFHVEENVRLLGQPLFRAGASAFLLNSGLKKVPAYFQVSAQ</sequence>
<evidence type="ECO:0008006" key="3">
    <source>
        <dbReference type="Google" id="ProtNLM"/>
    </source>
</evidence>
<gene>
    <name evidence="1" type="ORF">DILT_LOCUS2924</name>
</gene>
<evidence type="ECO:0000313" key="2">
    <source>
        <dbReference type="Proteomes" id="UP000281553"/>
    </source>
</evidence>
<accession>A0A3P6TBR2</accession>
<evidence type="ECO:0000313" key="1">
    <source>
        <dbReference type="EMBL" id="VDK78245.1"/>
    </source>
</evidence>
<protein>
    <recommendedName>
        <fullName evidence="3">Laminin G domain-containing protein</fullName>
    </recommendedName>
</protein>
<dbReference type="EMBL" id="UYRU01042835">
    <property type="protein sequence ID" value="VDK78245.1"/>
    <property type="molecule type" value="Genomic_DNA"/>
</dbReference>
<dbReference type="Gene3D" id="2.60.120.200">
    <property type="match status" value="1"/>
</dbReference>
<keyword evidence="2" id="KW-1185">Reference proteome</keyword>
<proteinExistence type="predicted"/>
<dbReference type="Proteomes" id="UP000281553">
    <property type="component" value="Unassembled WGS sequence"/>
</dbReference>
<organism evidence="1 2">
    <name type="scientific">Dibothriocephalus latus</name>
    <name type="common">Fish tapeworm</name>
    <name type="synonym">Diphyllobothrium latum</name>
    <dbReference type="NCBI Taxonomy" id="60516"/>
    <lineage>
        <taxon>Eukaryota</taxon>
        <taxon>Metazoa</taxon>
        <taxon>Spiralia</taxon>
        <taxon>Lophotrochozoa</taxon>
        <taxon>Platyhelminthes</taxon>
        <taxon>Cestoda</taxon>
        <taxon>Eucestoda</taxon>
        <taxon>Diphyllobothriidea</taxon>
        <taxon>Diphyllobothriidae</taxon>
        <taxon>Dibothriocephalus</taxon>
    </lineage>
</organism>
<dbReference type="OrthoDB" id="5983381at2759"/>
<name>A0A3P6TBR2_DIBLA</name>
<dbReference type="AlphaFoldDB" id="A0A3P6TBR2"/>
<reference evidence="1 2" key="1">
    <citation type="submission" date="2018-11" db="EMBL/GenBank/DDBJ databases">
        <authorList>
            <consortium name="Pathogen Informatics"/>
        </authorList>
    </citation>
    <scope>NUCLEOTIDE SEQUENCE [LARGE SCALE GENOMIC DNA]</scope>
</reference>